<accession>A0A9P1IPN7</accession>
<dbReference type="Gene3D" id="3.90.190.10">
    <property type="entry name" value="Protein tyrosine phosphatase superfamily"/>
    <property type="match status" value="1"/>
</dbReference>
<dbReference type="PANTHER" id="PTHR23219">
    <property type="entry name" value="TYROSINE-PROTEIN PHOSPHATASE C15H7.3-RELATED"/>
    <property type="match status" value="1"/>
</dbReference>
<evidence type="ECO:0000313" key="3">
    <source>
        <dbReference type="Proteomes" id="UP001152747"/>
    </source>
</evidence>
<dbReference type="InterPro" id="IPR029021">
    <property type="entry name" value="Prot-tyrosine_phosphatase-like"/>
</dbReference>
<dbReference type="GO" id="GO:0004725">
    <property type="term" value="F:protein tyrosine phosphatase activity"/>
    <property type="evidence" value="ECO:0007669"/>
    <property type="project" value="InterPro"/>
</dbReference>
<reference evidence="2" key="1">
    <citation type="submission" date="2022-11" db="EMBL/GenBank/DDBJ databases">
        <authorList>
            <person name="Kikuchi T."/>
        </authorList>
    </citation>
    <scope>NUCLEOTIDE SEQUENCE</scope>
    <source>
        <strain evidence="2">PS1010</strain>
    </source>
</reference>
<dbReference type="SUPFAM" id="SSF52799">
    <property type="entry name" value="(Phosphotyrosine protein) phosphatases II"/>
    <property type="match status" value="1"/>
</dbReference>
<gene>
    <name evidence="2" type="ORF">CAMP_LOCUS12310</name>
</gene>
<protein>
    <recommendedName>
        <fullName evidence="1">Tyrosine-protein phosphatase domain-containing protein</fullName>
    </recommendedName>
</protein>
<keyword evidence="3" id="KW-1185">Reference proteome</keyword>
<organism evidence="2 3">
    <name type="scientific">Caenorhabditis angaria</name>
    <dbReference type="NCBI Taxonomy" id="860376"/>
    <lineage>
        <taxon>Eukaryota</taxon>
        <taxon>Metazoa</taxon>
        <taxon>Ecdysozoa</taxon>
        <taxon>Nematoda</taxon>
        <taxon>Chromadorea</taxon>
        <taxon>Rhabditida</taxon>
        <taxon>Rhabditina</taxon>
        <taxon>Rhabditomorpha</taxon>
        <taxon>Rhabditoidea</taxon>
        <taxon>Rhabditidae</taxon>
        <taxon>Peloderinae</taxon>
        <taxon>Caenorhabditis</taxon>
    </lineage>
</organism>
<comment type="caution">
    <text evidence="2">The sequence shown here is derived from an EMBL/GenBank/DDBJ whole genome shotgun (WGS) entry which is preliminary data.</text>
</comment>
<dbReference type="EMBL" id="CANHGI010000004">
    <property type="protein sequence ID" value="CAI5449673.1"/>
    <property type="molecule type" value="Genomic_DNA"/>
</dbReference>
<dbReference type="Pfam" id="PF00102">
    <property type="entry name" value="Y_phosphatase"/>
    <property type="match status" value="1"/>
</dbReference>
<proteinExistence type="predicted"/>
<dbReference type="Proteomes" id="UP001152747">
    <property type="component" value="Unassembled WGS sequence"/>
</dbReference>
<name>A0A9P1IPN7_9PELO</name>
<dbReference type="PANTHER" id="PTHR23219:SF15">
    <property type="entry name" value="TYROSINE-PROTEIN PHOSPHATASE DOMAIN-CONTAINING PROTEIN"/>
    <property type="match status" value="1"/>
</dbReference>
<evidence type="ECO:0000259" key="1">
    <source>
        <dbReference type="Pfam" id="PF00102"/>
    </source>
</evidence>
<feature type="domain" description="Tyrosine-protein phosphatase" evidence="1">
    <location>
        <begin position="2"/>
        <end position="77"/>
    </location>
</feature>
<dbReference type="InterPro" id="IPR000242">
    <property type="entry name" value="PTP_cat"/>
</dbReference>
<dbReference type="AlphaFoldDB" id="A0A9P1IPN7"/>
<evidence type="ECO:0000313" key="2">
    <source>
        <dbReference type="EMBL" id="CAI5449673.1"/>
    </source>
</evidence>
<sequence>MIHEFLNERDVHNSTVCVVSTFGSGRACCFLAALIAIAQINRGILPKIAEIFKSIKLQRPGATENIMSYLTTYLIVLDYIKRKLGDKDINSKIVDGIKSIRNIMTKMHEGAHHHH</sequence>